<dbReference type="Gene3D" id="1.10.12.10">
    <property type="entry name" value="Lyase 2-enoyl-coa Hydratase, Chain A, domain 2"/>
    <property type="match status" value="1"/>
</dbReference>
<evidence type="ECO:0000256" key="3">
    <source>
        <dbReference type="ARBA" id="ARBA00022832"/>
    </source>
</evidence>
<evidence type="ECO:0000256" key="1">
    <source>
        <dbReference type="ARBA" id="ARBA00005005"/>
    </source>
</evidence>
<comment type="similarity">
    <text evidence="2">Belongs to the enoyl-CoA hydratase/isomerase family.</text>
</comment>
<dbReference type="GO" id="GO:0016853">
    <property type="term" value="F:isomerase activity"/>
    <property type="evidence" value="ECO:0007669"/>
    <property type="project" value="UniProtKB-KW"/>
</dbReference>
<evidence type="ECO:0000256" key="4">
    <source>
        <dbReference type="ARBA" id="ARBA00023098"/>
    </source>
</evidence>
<accession>A0ABQ7SCK3</accession>
<keyword evidence="5 7" id="KW-0413">Isomerase</keyword>
<gene>
    <name evidence="7" type="primary">Ech1</name>
    <name evidence="7" type="ORF">GZH46_00286</name>
</gene>
<dbReference type="Proteomes" id="UP000825002">
    <property type="component" value="Unassembled WGS sequence"/>
</dbReference>
<evidence type="ECO:0000256" key="2">
    <source>
        <dbReference type="ARBA" id="ARBA00005254"/>
    </source>
</evidence>
<keyword evidence="4" id="KW-0443">Lipid metabolism</keyword>
<dbReference type="PANTHER" id="PTHR43149:SF1">
    <property type="entry name" value="DELTA(3,5)-DELTA(2,4)-DIENOYL-COA ISOMERASE, MITOCHONDRIAL"/>
    <property type="match status" value="1"/>
</dbReference>
<dbReference type="Pfam" id="PF00378">
    <property type="entry name" value="ECH_1"/>
    <property type="match status" value="1"/>
</dbReference>
<comment type="pathway">
    <text evidence="1">Lipid metabolism; fatty acid beta-oxidation.</text>
</comment>
<dbReference type="Gene3D" id="3.90.226.10">
    <property type="entry name" value="2-enoyl-CoA Hydratase, Chain A, domain 1"/>
    <property type="match status" value="1"/>
</dbReference>
<evidence type="ECO:0000313" key="8">
    <source>
        <dbReference type="Proteomes" id="UP000825002"/>
    </source>
</evidence>
<dbReference type="SUPFAM" id="SSF52096">
    <property type="entry name" value="ClpP/crotonase"/>
    <property type="match status" value="1"/>
</dbReference>
<evidence type="ECO:0000256" key="6">
    <source>
        <dbReference type="SAM" id="MobiDB-lite"/>
    </source>
</evidence>
<comment type="caution">
    <text evidence="7">The sequence shown here is derived from an EMBL/GenBank/DDBJ whole genome shotgun (WGS) entry which is preliminary data.</text>
</comment>
<protein>
    <submittedName>
        <fullName evidence="7">Delta(3,5)-Delta(2,4)-dienoyl-CoA isomerase, mitochondrial</fullName>
    </submittedName>
</protein>
<keyword evidence="8" id="KW-1185">Reference proteome</keyword>
<organism evidence="7 8">
    <name type="scientific">Fragariocoptes setiger</name>
    <dbReference type="NCBI Taxonomy" id="1670756"/>
    <lineage>
        <taxon>Eukaryota</taxon>
        <taxon>Metazoa</taxon>
        <taxon>Ecdysozoa</taxon>
        <taxon>Arthropoda</taxon>
        <taxon>Chelicerata</taxon>
        <taxon>Arachnida</taxon>
        <taxon>Acari</taxon>
        <taxon>Acariformes</taxon>
        <taxon>Trombidiformes</taxon>
        <taxon>Prostigmata</taxon>
        <taxon>Eupodina</taxon>
        <taxon>Eriophyoidea</taxon>
        <taxon>Phytoptidae</taxon>
        <taxon>Fragariocoptes</taxon>
    </lineage>
</organism>
<feature type="region of interest" description="Disordered" evidence="6">
    <location>
        <begin position="56"/>
        <end position="82"/>
    </location>
</feature>
<dbReference type="InterPro" id="IPR045002">
    <property type="entry name" value="Ech1-like"/>
</dbReference>
<reference evidence="7 8" key="1">
    <citation type="submission" date="2020-10" db="EMBL/GenBank/DDBJ databases">
        <authorList>
            <person name="Klimov P.B."/>
            <person name="Dyachkov S.M."/>
            <person name="Chetverikov P.E."/>
        </authorList>
    </citation>
    <scope>NUCLEOTIDE SEQUENCE [LARGE SCALE GENOMIC DNA]</scope>
    <source>
        <strain evidence="7">BMOC 18-1129-001#AD2665</strain>
        <tissue evidence="7">Entire mites</tissue>
    </source>
</reference>
<proteinExistence type="inferred from homology"/>
<keyword evidence="3" id="KW-0276">Fatty acid metabolism</keyword>
<evidence type="ECO:0000313" key="7">
    <source>
        <dbReference type="EMBL" id="KAG9511151.1"/>
    </source>
</evidence>
<evidence type="ECO:0000256" key="5">
    <source>
        <dbReference type="ARBA" id="ARBA00023235"/>
    </source>
</evidence>
<dbReference type="CDD" id="cd06558">
    <property type="entry name" value="crotonase-like"/>
    <property type="match status" value="1"/>
</dbReference>
<dbReference type="EMBL" id="JAIFTH010000026">
    <property type="protein sequence ID" value="KAG9511151.1"/>
    <property type="molecule type" value="Genomic_DNA"/>
</dbReference>
<dbReference type="InterPro" id="IPR029045">
    <property type="entry name" value="ClpP/crotonase-like_dom_sf"/>
</dbReference>
<name>A0ABQ7SCK3_9ACAR</name>
<dbReference type="InterPro" id="IPR001753">
    <property type="entry name" value="Enoyl-CoA_hydra/iso"/>
</dbReference>
<dbReference type="InterPro" id="IPR014748">
    <property type="entry name" value="Enoyl-CoA_hydra_C"/>
</dbReference>
<sequence length="573" mass="62147">MFSLTRLATAAASKAPQSGRAIRAVSSTSPSSMAAAISSGPSAKVKHRNIEHAPVTAKVTPPPSSHTPIAQQSIHTTDSNERVPASSLYADYDTLQVSVPTARVLHIRLNRPERSNAMNRALLHELAAVFRVIHEDRHCRAVVLSGSGPNFCSGVDHTDIRAIMHEITSVGASNDRTLARDVARRAKFLRNLLAKYQDTFNQVEQCAKPVIAVVHGACLGAGLNLIACADIRISSDDAYFQLNDVSAGMMADMGALQRMPKKIASDSWMREMALTARSAGAHEALQHGLVSHVAGDPEQAIAHALALAANIATKSPVAVQGTKQCLNYSRDHTVSDGLTWALNWNMGMLQSDDLLKSMEAIERRHDDAPKEFDDMRNKFLIGVIIEHQIVSHRFQSIVRTLDSSNQTSHSTRKMYLVQLNKYKNVTTLLLFVLIVSELLIADHQIEALKKLKKKKLIAKAVMAGTAAFALRPRAPQTVRPTYRPSTGLYRQANICYCDYTPTSMYSPSYMSPAGVAQSPVSMAMMSPAGLGVKSTIPLSASMSPGVAIATMPVMSAMMMTNRDQSISSNAINV</sequence>
<dbReference type="PANTHER" id="PTHR43149">
    <property type="entry name" value="ENOYL-COA HYDRATASE"/>
    <property type="match status" value="1"/>
</dbReference>
<feature type="compositionally biased region" description="Polar residues" evidence="6">
    <location>
        <begin position="66"/>
        <end position="77"/>
    </location>
</feature>